<evidence type="ECO:0008006" key="3">
    <source>
        <dbReference type="Google" id="ProtNLM"/>
    </source>
</evidence>
<evidence type="ECO:0000313" key="2">
    <source>
        <dbReference type="Proteomes" id="UP001623661"/>
    </source>
</evidence>
<dbReference type="Proteomes" id="UP001623661">
    <property type="component" value="Unassembled WGS sequence"/>
</dbReference>
<gene>
    <name evidence="1" type="ORF">ACJDUH_14815</name>
</gene>
<keyword evidence="2" id="KW-1185">Reference proteome</keyword>
<dbReference type="EMBL" id="JBJHZY010000003">
    <property type="protein sequence ID" value="MFL0269358.1"/>
    <property type="molecule type" value="Genomic_DNA"/>
</dbReference>
<accession>A0ABW8TW62</accession>
<sequence>MRLIRFISIILISILIYLLLGCTNNNIQVSNNPENNKKMEVTINSEISEYSPLMSSTPGIPLTIKFKSEETKSNMKFHWITEQGTFLNWEKDKGKINVLGNDIKVNDQKVYWSIDPNSKINKSSFKIYLKIEDSNTSKEISQTSIEVRQNKEGIFSIKE</sequence>
<name>A0ABW8TW62_9CLOT</name>
<dbReference type="RefSeq" id="WP_406765983.1">
    <property type="nucleotide sequence ID" value="NZ_JBJHZY010000003.1"/>
</dbReference>
<reference evidence="1 2" key="1">
    <citation type="submission" date="2024-11" db="EMBL/GenBank/DDBJ databases">
        <authorList>
            <person name="Heng Y.C."/>
            <person name="Lim A.C.H."/>
            <person name="Lee J.K.Y."/>
            <person name="Kittelmann S."/>
        </authorList>
    </citation>
    <scope>NUCLEOTIDE SEQUENCE [LARGE SCALE GENOMIC DNA]</scope>
    <source>
        <strain evidence="1 2">WILCCON 0202</strain>
    </source>
</reference>
<dbReference type="PROSITE" id="PS51257">
    <property type="entry name" value="PROKAR_LIPOPROTEIN"/>
    <property type="match status" value="1"/>
</dbReference>
<protein>
    <recommendedName>
        <fullName evidence="3">Intracellular proteinase inhibitor BsuPI domain-containing protein</fullName>
    </recommendedName>
</protein>
<evidence type="ECO:0000313" key="1">
    <source>
        <dbReference type="EMBL" id="MFL0269358.1"/>
    </source>
</evidence>
<organism evidence="1 2">
    <name type="scientific">Candidatus Clostridium radicumherbarum</name>
    <dbReference type="NCBI Taxonomy" id="3381662"/>
    <lineage>
        <taxon>Bacteria</taxon>
        <taxon>Bacillati</taxon>
        <taxon>Bacillota</taxon>
        <taxon>Clostridia</taxon>
        <taxon>Eubacteriales</taxon>
        <taxon>Clostridiaceae</taxon>
        <taxon>Clostridium</taxon>
    </lineage>
</organism>
<proteinExistence type="predicted"/>
<comment type="caution">
    <text evidence="1">The sequence shown here is derived from an EMBL/GenBank/DDBJ whole genome shotgun (WGS) entry which is preliminary data.</text>
</comment>